<organism evidence="1 2">
    <name type="scientific">Pseudomonas fluorescens</name>
    <dbReference type="NCBI Taxonomy" id="294"/>
    <lineage>
        <taxon>Bacteria</taxon>
        <taxon>Pseudomonadati</taxon>
        <taxon>Pseudomonadota</taxon>
        <taxon>Gammaproteobacteria</taxon>
        <taxon>Pseudomonadales</taxon>
        <taxon>Pseudomonadaceae</taxon>
        <taxon>Pseudomonas</taxon>
    </lineage>
</organism>
<dbReference type="EMBL" id="CABVJG010000006">
    <property type="protein sequence ID" value="VVQ01736.1"/>
    <property type="molecule type" value="Genomic_DNA"/>
</dbReference>
<evidence type="ECO:0000313" key="1">
    <source>
        <dbReference type="EMBL" id="VVQ01736.1"/>
    </source>
</evidence>
<dbReference type="Proteomes" id="UP000412311">
    <property type="component" value="Unassembled WGS sequence"/>
</dbReference>
<gene>
    <name evidence="1" type="ORF">PS925_02379</name>
</gene>
<sequence length="111" mass="12423">MRLLAKLRRTLPRENSPARPAAPMNEADRKLQMFLWISGFLKGDDEDDTLKYELTVGPKFEPAVLAAMGWKSLAESPDGEWLLTLDQAQKIGIAVNEQLPSELDLFIGIRG</sequence>
<accession>A0A5E7TV71</accession>
<evidence type="ECO:0000313" key="2">
    <source>
        <dbReference type="Proteomes" id="UP000412311"/>
    </source>
</evidence>
<name>A0A5E7TV71_PSEFL</name>
<dbReference type="AlphaFoldDB" id="A0A5E7TV71"/>
<proteinExistence type="predicted"/>
<reference evidence="1 2" key="1">
    <citation type="submission" date="2019-09" db="EMBL/GenBank/DDBJ databases">
        <authorList>
            <person name="Chandra G."/>
            <person name="Truman W A."/>
        </authorList>
    </citation>
    <scope>NUCLEOTIDE SEQUENCE [LARGE SCALE GENOMIC DNA]</scope>
    <source>
        <strain evidence="1">PS925</strain>
    </source>
</reference>
<protein>
    <submittedName>
        <fullName evidence="1">Uncharacterized protein</fullName>
    </submittedName>
</protein>
<dbReference type="InterPro" id="IPR049810">
    <property type="entry name" value="S6_alt_immun-like"/>
</dbReference>
<dbReference type="NCBIfam" id="NF040643">
    <property type="entry name" value="S6_alt_immun"/>
    <property type="match status" value="1"/>
</dbReference>